<evidence type="ECO:0000313" key="3">
    <source>
        <dbReference type="Proteomes" id="UP001234178"/>
    </source>
</evidence>
<organism evidence="2 3">
    <name type="scientific">Daphnia magna</name>
    <dbReference type="NCBI Taxonomy" id="35525"/>
    <lineage>
        <taxon>Eukaryota</taxon>
        <taxon>Metazoa</taxon>
        <taxon>Ecdysozoa</taxon>
        <taxon>Arthropoda</taxon>
        <taxon>Crustacea</taxon>
        <taxon>Branchiopoda</taxon>
        <taxon>Diplostraca</taxon>
        <taxon>Cladocera</taxon>
        <taxon>Anomopoda</taxon>
        <taxon>Daphniidae</taxon>
        <taxon>Daphnia</taxon>
    </lineage>
</organism>
<accession>A0ABR0ATC1</accession>
<comment type="caution">
    <text evidence="2">The sequence shown here is derived from an EMBL/GenBank/DDBJ whole genome shotgun (WGS) entry which is preliminary data.</text>
</comment>
<dbReference type="EMBL" id="JAOYFB010000038">
    <property type="protein sequence ID" value="KAK4028372.1"/>
    <property type="molecule type" value="Genomic_DNA"/>
</dbReference>
<proteinExistence type="predicted"/>
<feature type="compositionally biased region" description="Basic and acidic residues" evidence="1">
    <location>
        <begin position="26"/>
        <end position="35"/>
    </location>
</feature>
<protein>
    <submittedName>
        <fullName evidence="2">Uncharacterized protein</fullName>
    </submittedName>
</protein>
<reference evidence="2 3" key="1">
    <citation type="journal article" date="2023" name="Nucleic Acids Res.">
        <title>The hologenome of Daphnia magna reveals possible DNA methylation and microbiome-mediated evolution of the host genome.</title>
        <authorList>
            <person name="Chaturvedi A."/>
            <person name="Li X."/>
            <person name="Dhandapani V."/>
            <person name="Marshall H."/>
            <person name="Kissane S."/>
            <person name="Cuenca-Cambronero M."/>
            <person name="Asole G."/>
            <person name="Calvet F."/>
            <person name="Ruiz-Romero M."/>
            <person name="Marangio P."/>
            <person name="Guigo R."/>
            <person name="Rago D."/>
            <person name="Mirbahai L."/>
            <person name="Eastwood N."/>
            <person name="Colbourne J.K."/>
            <person name="Zhou J."/>
            <person name="Mallon E."/>
            <person name="Orsini L."/>
        </authorList>
    </citation>
    <scope>NUCLEOTIDE SEQUENCE [LARGE SCALE GENOMIC DNA]</scope>
    <source>
        <strain evidence="2">LRV0_1</strain>
    </source>
</reference>
<feature type="compositionally biased region" description="Basic and acidic residues" evidence="1">
    <location>
        <begin position="1"/>
        <end position="14"/>
    </location>
</feature>
<sequence>MNAMDERTKHDGRLGKRPKQQSAGFDTERRAKDTLHLTSTENEEQENRHPSSERNDNEHVDGVAALTAKFPRARPTNFRLSPCRILRLGRMI</sequence>
<keyword evidence="3" id="KW-1185">Reference proteome</keyword>
<feature type="region of interest" description="Disordered" evidence="1">
    <location>
        <begin position="1"/>
        <end position="59"/>
    </location>
</feature>
<dbReference type="Proteomes" id="UP001234178">
    <property type="component" value="Unassembled WGS sequence"/>
</dbReference>
<gene>
    <name evidence="2" type="ORF">OUZ56_017652</name>
</gene>
<evidence type="ECO:0000313" key="2">
    <source>
        <dbReference type="EMBL" id="KAK4028372.1"/>
    </source>
</evidence>
<name>A0ABR0ATC1_9CRUS</name>
<evidence type="ECO:0000256" key="1">
    <source>
        <dbReference type="SAM" id="MobiDB-lite"/>
    </source>
</evidence>
<feature type="compositionally biased region" description="Basic and acidic residues" evidence="1">
    <location>
        <begin position="45"/>
        <end position="59"/>
    </location>
</feature>